<dbReference type="GO" id="GO:0043683">
    <property type="term" value="P:type IV pilus assembly"/>
    <property type="evidence" value="ECO:0007669"/>
    <property type="project" value="InterPro"/>
</dbReference>
<dbReference type="PROSITE" id="PS00409">
    <property type="entry name" value="PROKAR_NTER_METHYL"/>
    <property type="match status" value="1"/>
</dbReference>
<keyword evidence="2" id="KW-0812">Transmembrane</keyword>
<dbReference type="Proteomes" id="UP000269001">
    <property type="component" value="Unassembled WGS sequence"/>
</dbReference>
<keyword evidence="2" id="KW-1133">Transmembrane helix</keyword>
<dbReference type="InterPro" id="IPR045584">
    <property type="entry name" value="Pilin-like"/>
</dbReference>
<keyword evidence="4" id="KW-1185">Reference proteome</keyword>
<dbReference type="Gene3D" id="3.30.700.10">
    <property type="entry name" value="Glycoprotein, Type 4 Pilin"/>
    <property type="match status" value="1"/>
</dbReference>
<dbReference type="GO" id="GO:0015627">
    <property type="term" value="C:type II protein secretion system complex"/>
    <property type="evidence" value="ECO:0007669"/>
    <property type="project" value="InterPro"/>
</dbReference>
<proteinExistence type="predicted"/>
<evidence type="ECO:0000256" key="1">
    <source>
        <dbReference type="ARBA" id="ARBA00022481"/>
    </source>
</evidence>
<dbReference type="Pfam" id="PF16732">
    <property type="entry name" value="ComP_DUS"/>
    <property type="match status" value="1"/>
</dbReference>
<protein>
    <submittedName>
        <fullName evidence="3">Prepilin-type N-terminal cleavage/methylation domain-containing protein</fullName>
    </submittedName>
</protein>
<dbReference type="NCBIfam" id="TIGR02532">
    <property type="entry name" value="IV_pilin_GFxxxE"/>
    <property type="match status" value="1"/>
</dbReference>
<evidence type="ECO:0000313" key="4">
    <source>
        <dbReference type="Proteomes" id="UP000269001"/>
    </source>
</evidence>
<dbReference type="InterPro" id="IPR000983">
    <property type="entry name" value="Bac_GSPG_pilin"/>
</dbReference>
<accession>A0A3A8E976</accession>
<dbReference type="AlphaFoldDB" id="A0A3A8E976"/>
<gene>
    <name evidence="3" type="ORF">D7V21_14070</name>
</gene>
<dbReference type="SUPFAM" id="SSF54523">
    <property type="entry name" value="Pili subunits"/>
    <property type="match status" value="1"/>
</dbReference>
<reference evidence="3 4" key="1">
    <citation type="submission" date="2018-09" db="EMBL/GenBank/DDBJ databases">
        <title>The draft genome of Acinetobacter spp. strains.</title>
        <authorList>
            <person name="Qin J."/>
            <person name="Feng Y."/>
            <person name="Zong Z."/>
        </authorList>
    </citation>
    <scope>NUCLEOTIDE SEQUENCE [LARGE SCALE GENOMIC DNA]</scope>
    <source>
        <strain evidence="3 4">WCHAc060096</strain>
    </source>
</reference>
<keyword evidence="2" id="KW-0472">Membrane</keyword>
<sequence>MKHILSQRQGFTLIELMTVLVIVAIFAAIAIPSYQGYVRRAQASQAQQEIQRIAGELARWKSRNFNYLGYTPSAQTVQGGYPSTAFEVRDAAAGNPLLTATTASGQNWVIRVLNDDGKNYSFLMTSTGIQCKNKTKSNVSYTGCGTSATGKEDW</sequence>
<dbReference type="Pfam" id="PF07963">
    <property type="entry name" value="N_methyl"/>
    <property type="match status" value="1"/>
</dbReference>
<dbReference type="PRINTS" id="PR00813">
    <property type="entry name" value="BCTERIALGSPG"/>
</dbReference>
<evidence type="ECO:0000256" key="2">
    <source>
        <dbReference type="SAM" id="Phobius"/>
    </source>
</evidence>
<dbReference type="PANTHER" id="PTHR30093">
    <property type="entry name" value="GENERAL SECRETION PATHWAY PROTEIN G"/>
    <property type="match status" value="1"/>
</dbReference>
<comment type="caution">
    <text evidence="3">The sequence shown here is derived from an EMBL/GenBank/DDBJ whole genome shotgun (WGS) entry which is preliminary data.</text>
</comment>
<dbReference type="PANTHER" id="PTHR30093:SF47">
    <property type="entry name" value="TYPE IV PILUS NON-CORE MINOR PILIN PILE"/>
    <property type="match status" value="1"/>
</dbReference>
<evidence type="ECO:0000313" key="3">
    <source>
        <dbReference type="EMBL" id="RKG31367.1"/>
    </source>
</evidence>
<dbReference type="GO" id="GO:0015628">
    <property type="term" value="P:protein secretion by the type II secretion system"/>
    <property type="evidence" value="ECO:0007669"/>
    <property type="project" value="InterPro"/>
</dbReference>
<dbReference type="RefSeq" id="WP_120371089.1">
    <property type="nucleotide sequence ID" value="NZ_RAXU01000021.1"/>
</dbReference>
<dbReference type="EMBL" id="RAXU01000021">
    <property type="protein sequence ID" value="RKG31367.1"/>
    <property type="molecule type" value="Genomic_DNA"/>
</dbReference>
<dbReference type="InterPro" id="IPR031982">
    <property type="entry name" value="PilE-like"/>
</dbReference>
<name>A0A3A8E976_9GAMM</name>
<feature type="transmembrane region" description="Helical" evidence="2">
    <location>
        <begin position="12"/>
        <end position="34"/>
    </location>
</feature>
<dbReference type="InterPro" id="IPR012902">
    <property type="entry name" value="N_methyl_site"/>
</dbReference>
<keyword evidence="1" id="KW-0488">Methylation</keyword>
<organism evidence="3 4">
    <name type="scientific">Acinetobacter guerrae</name>
    <dbReference type="NCBI Taxonomy" id="1843371"/>
    <lineage>
        <taxon>Bacteria</taxon>
        <taxon>Pseudomonadati</taxon>
        <taxon>Pseudomonadota</taxon>
        <taxon>Gammaproteobacteria</taxon>
        <taxon>Moraxellales</taxon>
        <taxon>Moraxellaceae</taxon>
        <taxon>Acinetobacter</taxon>
    </lineage>
</organism>